<dbReference type="PROSITE" id="PS50853">
    <property type="entry name" value="FN3"/>
    <property type="match status" value="1"/>
</dbReference>
<evidence type="ECO:0000256" key="1">
    <source>
        <dbReference type="PROSITE-ProRule" id="PRU00023"/>
    </source>
</evidence>
<evidence type="ECO:0000313" key="7">
    <source>
        <dbReference type="Proteomes" id="UP000332933"/>
    </source>
</evidence>
<dbReference type="SMART" id="SM00248">
    <property type="entry name" value="ANK"/>
    <property type="match status" value="4"/>
</dbReference>
<dbReference type="Pfam" id="PF12796">
    <property type="entry name" value="Ank_2"/>
    <property type="match status" value="1"/>
</dbReference>
<name>A0A485K8X2_9STRA</name>
<accession>A0A485K8X2</accession>
<gene>
    <name evidence="6" type="primary">Aste57867_3050</name>
    <name evidence="5" type="ORF">As57867_003041</name>
    <name evidence="6" type="ORF">ASTE57867_3050</name>
</gene>
<dbReference type="SUPFAM" id="SSF49265">
    <property type="entry name" value="Fibronectin type III"/>
    <property type="match status" value="1"/>
</dbReference>
<dbReference type="Gene3D" id="2.60.40.10">
    <property type="entry name" value="Immunoglobulins"/>
    <property type="match status" value="1"/>
</dbReference>
<dbReference type="InterPro" id="IPR000195">
    <property type="entry name" value="Rab-GAP-TBC_dom"/>
</dbReference>
<dbReference type="PANTHER" id="PTHR47219:SF20">
    <property type="entry name" value="TBC1 DOMAIN FAMILY MEMBER 2B"/>
    <property type="match status" value="1"/>
</dbReference>
<feature type="region of interest" description="Disordered" evidence="2">
    <location>
        <begin position="135"/>
        <end position="157"/>
    </location>
</feature>
<dbReference type="InterPro" id="IPR036770">
    <property type="entry name" value="Ankyrin_rpt-contain_sf"/>
</dbReference>
<dbReference type="SUPFAM" id="SSF48403">
    <property type="entry name" value="Ankyrin repeat"/>
    <property type="match status" value="1"/>
</dbReference>
<keyword evidence="1" id="KW-0040">ANK repeat</keyword>
<dbReference type="InterPro" id="IPR002110">
    <property type="entry name" value="Ankyrin_rpt"/>
</dbReference>
<dbReference type="InterPro" id="IPR050302">
    <property type="entry name" value="Rab_GAP_TBC_domain"/>
</dbReference>
<dbReference type="GO" id="GO:0005096">
    <property type="term" value="F:GTPase activator activity"/>
    <property type="evidence" value="ECO:0007669"/>
    <property type="project" value="TreeGrafter"/>
</dbReference>
<feature type="domain" description="Rab-GAP TBC" evidence="3">
    <location>
        <begin position="712"/>
        <end position="895"/>
    </location>
</feature>
<dbReference type="Proteomes" id="UP000332933">
    <property type="component" value="Unassembled WGS sequence"/>
</dbReference>
<dbReference type="InterPro" id="IPR003961">
    <property type="entry name" value="FN3_dom"/>
</dbReference>
<dbReference type="SMART" id="SM00164">
    <property type="entry name" value="TBC"/>
    <property type="match status" value="1"/>
</dbReference>
<keyword evidence="7" id="KW-1185">Reference proteome</keyword>
<evidence type="ECO:0000313" key="5">
    <source>
        <dbReference type="EMBL" id="KAF0716060.1"/>
    </source>
</evidence>
<evidence type="ECO:0000313" key="6">
    <source>
        <dbReference type="EMBL" id="VFT80230.1"/>
    </source>
</evidence>
<feature type="repeat" description="ANK" evidence="1">
    <location>
        <begin position="319"/>
        <end position="352"/>
    </location>
</feature>
<dbReference type="InterPro" id="IPR013783">
    <property type="entry name" value="Ig-like_fold"/>
</dbReference>
<dbReference type="PANTHER" id="PTHR47219">
    <property type="entry name" value="RAB GTPASE-ACTIVATING PROTEIN 1-LIKE"/>
    <property type="match status" value="1"/>
</dbReference>
<dbReference type="SMART" id="SM00060">
    <property type="entry name" value="FN3"/>
    <property type="match status" value="1"/>
</dbReference>
<dbReference type="PROSITE" id="PS50086">
    <property type="entry name" value="TBC_RABGAP"/>
    <property type="match status" value="1"/>
</dbReference>
<evidence type="ECO:0000259" key="3">
    <source>
        <dbReference type="PROSITE" id="PS50086"/>
    </source>
</evidence>
<dbReference type="Gene3D" id="1.25.40.20">
    <property type="entry name" value="Ankyrin repeat-containing domain"/>
    <property type="match status" value="1"/>
</dbReference>
<organism evidence="6 7">
    <name type="scientific">Aphanomyces stellatus</name>
    <dbReference type="NCBI Taxonomy" id="120398"/>
    <lineage>
        <taxon>Eukaryota</taxon>
        <taxon>Sar</taxon>
        <taxon>Stramenopiles</taxon>
        <taxon>Oomycota</taxon>
        <taxon>Saprolegniomycetes</taxon>
        <taxon>Saprolegniales</taxon>
        <taxon>Verrucalvaceae</taxon>
        <taxon>Aphanomyces</taxon>
    </lineage>
</organism>
<dbReference type="PROSITE" id="PS50088">
    <property type="entry name" value="ANK_REPEAT"/>
    <property type="match status" value="1"/>
</dbReference>
<reference evidence="5" key="2">
    <citation type="submission" date="2019-06" db="EMBL/GenBank/DDBJ databases">
        <title>Genomics analysis of Aphanomyces spp. identifies a new class of oomycete effector associated with host adaptation.</title>
        <authorList>
            <person name="Gaulin E."/>
        </authorList>
    </citation>
    <scope>NUCLEOTIDE SEQUENCE</scope>
    <source>
        <strain evidence="5">CBS 578.67</strain>
    </source>
</reference>
<dbReference type="SUPFAM" id="SSF50156">
    <property type="entry name" value="PDZ domain-like"/>
    <property type="match status" value="1"/>
</dbReference>
<evidence type="ECO:0000256" key="2">
    <source>
        <dbReference type="SAM" id="MobiDB-lite"/>
    </source>
</evidence>
<protein>
    <submittedName>
        <fullName evidence="6">Aste57867_3050 protein</fullName>
    </submittedName>
</protein>
<dbReference type="InterPro" id="IPR036116">
    <property type="entry name" value="FN3_sf"/>
</dbReference>
<reference evidence="6 7" key="1">
    <citation type="submission" date="2019-03" db="EMBL/GenBank/DDBJ databases">
        <authorList>
            <person name="Gaulin E."/>
            <person name="Dumas B."/>
        </authorList>
    </citation>
    <scope>NUCLEOTIDE SEQUENCE [LARGE SCALE GENOMIC DNA]</scope>
    <source>
        <strain evidence="6">CBS 568.67</strain>
    </source>
</reference>
<feature type="compositionally biased region" description="Low complexity" evidence="2">
    <location>
        <begin position="147"/>
        <end position="157"/>
    </location>
</feature>
<dbReference type="CDD" id="cd00063">
    <property type="entry name" value="FN3"/>
    <property type="match status" value="1"/>
</dbReference>
<dbReference type="Gene3D" id="1.10.472.80">
    <property type="entry name" value="Ypt/Rab-GAP domain of gyp1p, domain 3"/>
    <property type="match status" value="1"/>
</dbReference>
<evidence type="ECO:0000259" key="4">
    <source>
        <dbReference type="PROSITE" id="PS50853"/>
    </source>
</evidence>
<dbReference type="AlphaFoldDB" id="A0A485K8X2"/>
<dbReference type="Gene3D" id="1.10.8.270">
    <property type="entry name" value="putative rabgap domain of human tbc1 domain family member 14 like domains"/>
    <property type="match status" value="1"/>
</dbReference>
<dbReference type="InterPro" id="IPR035969">
    <property type="entry name" value="Rab-GAP_TBC_sf"/>
</dbReference>
<dbReference type="EMBL" id="VJMH01000463">
    <property type="protein sequence ID" value="KAF0716060.1"/>
    <property type="molecule type" value="Genomic_DNA"/>
</dbReference>
<feature type="domain" description="Fibronectin type-III" evidence="4">
    <location>
        <begin position="414"/>
        <end position="513"/>
    </location>
</feature>
<sequence>MTGAVSSPKKSAYIHDLRQRVDTMLLSLPTTTKPPRVVTVHFGPGFLGLGFCLSPHPTYPVAIQDFPVLPNGAPGAAAFYNEATTDPSLKLQPGALLTHINDTDMQHISFLETLDRIQQVGRPVQLRFVVDPLPLSKRGGSKRHSSPRASSSTHSSPPSVAFRVFNALQYGHFLTLLELQTQIDFGWRYPTDQRTLLHFAARYKDLHAAQWLLRRQVGQALVREPSLQGRLPLHDAISGGNLDICKEIHMLYPDAIHHGDAKGLRSSNLEIVQLRRSIGSSNSIVKLDRPIRSSNWVVQLRRSIGLSERGAAMTQTSHDGKTAVHFAAYNGHLESVVYLVRQGGLDPTILDASHSNGLHYAAANGHVELCQWLIFHTLVPPTRANAKGQLPQDVAFKTPALERFLRLVSAAPAPPINLSAQARPDQMLHVQWSMEPVALELRWTRIQYFQVDVARGLLGKWEPYPARLDATATHCLIPHTAPNTDFSIRVRAVNANGASANTKTFVRTGALQQQLARPPSLLNVVELRHLPAGHAALTRFYVVVTLDKAMAYQSKLGMLQEKFALDVESYRHPKIDLTHVPVSLDQPLTLTIYAVKDLVSSAIATLECSLVAGAHWLPISLDGQGEVLVVVDDVIVPDPCDIYGFCLPTTHLKRYVVAQRLSECVERYREEAWSRFFNEQRHQHNTLQGDSWQANVNFADCIGPIQAMSWRGFPSDLRTHLYYVASGAMALCTAHSSTYFTDLQCDTCPEKDLIHADVARTFADQPRMVKSQDALEHVLLAFAVHCPSIGYCQSMNYIAARLLLLLSEEQTFWVLVLLCQHKFEAYYKPNLQGMHVDSAVLEALLRARLPRLNHHCEKLQTPICILAAQWLLPLCCQTFPTTTTFRLLDCILVHDSSVVHALILAHLRLAAPTLLKTHDYMHLTTQLRQLEAGLYDVDHLLEMAAKEHHGLGDHVQLLRDAKKTVGKVEFP</sequence>
<proteinExistence type="predicted"/>
<dbReference type="SUPFAM" id="SSF47923">
    <property type="entry name" value="Ypt/Rab-GAP domain of gyp1p"/>
    <property type="match status" value="2"/>
</dbReference>
<dbReference type="GO" id="GO:0031267">
    <property type="term" value="F:small GTPase binding"/>
    <property type="evidence" value="ECO:0007669"/>
    <property type="project" value="TreeGrafter"/>
</dbReference>
<dbReference type="InterPro" id="IPR036034">
    <property type="entry name" value="PDZ_sf"/>
</dbReference>
<dbReference type="PROSITE" id="PS50297">
    <property type="entry name" value="ANK_REP_REGION"/>
    <property type="match status" value="1"/>
</dbReference>
<dbReference type="Pfam" id="PF00566">
    <property type="entry name" value="RabGAP-TBC"/>
    <property type="match status" value="1"/>
</dbReference>
<dbReference type="OrthoDB" id="294251at2759"/>
<dbReference type="EMBL" id="CAADRA010000463">
    <property type="protein sequence ID" value="VFT80230.1"/>
    <property type="molecule type" value="Genomic_DNA"/>
</dbReference>